<evidence type="ECO:0000313" key="2">
    <source>
        <dbReference type="Proteomes" id="UP000657385"/>
    </source>
</evidence>
<dbReference type="AlphaFoldDB" id="A0A931B7Q0"/>
<comment type="caution">
    <text evidence="1">The sequence shown here is derived from an EMBL/GenBank/DDBJ whole genome shotgun (WGS) entry which is preliminary data.</text>
</comment>
<reference evidence="1" key="1">
    <citation type="submission" date="2020-11" db="EMBL/GenBank/DDBJ databases">
        <title>Isolation and identification of active actinomycetes.</title>
        <authorList>
            <person name="Yu B."/>
        </authorList>
    </citation>
    <scope>NUCLEOTIDE SEQUENCE</scope>
    <source>
        <strain evidence="1">NEAU-YB345</strain>
    </source>
</reference>
<organism evidence="1 2">
    <name type="scientific">Streptacidiphilus fuscans</name>
    <dbReference type="NCBI Taxonomy" id="2789292"/>
    <lineage>
        <taxon>Bacteria</taxon>
        <taxon>Bacillati</taxon>
        <taxon>Actinomycetota</taxon>
        <taxon>Actinomycetes</taxon>
        <taxon>Kitasatosporales</taxon>
        <taxon>Streptomycetaceae</taxon>
        <taxon>Streptacidiphilus</taxon>
    </lineage>
</organism>
<dbReference type="Proteomes" id="UP000657385">
    <property type="component" value="Unassembled WGS sequence"/>
</dbReference>
<dbReference type="EMBL" id="JADPRT010000018">
    <property type="protein sequence ID" value="MBF9072745.1"/>
    <property type="molecule type" value="Genomic_DNA"/>
</dbReference>
<dbReference type="RefSeq" id="WP_196197903.1">
    <property type="nucleotide sequence ID" value="NZ_JADPRT010000018.1"/>
</dbReference>
<evidence type="ECO:0000313" key="1">
    <source>
        <dbReference type="EMBL" id="MBF9072745.1"/>
    </source>
</evidence>
<protein>
    <submittedName>
        <fullName evidence="1">YcxB family protein</fullName>
    </submittedName>
</protein>
<sequence length="131" mass="14406">MGYRYSFDLTIPELQEMLAPAAKGLFQGLMRKLVDKGAVGIFEYLAGPTTVELSAQGLRVTNTQGTQEIPWSGIRVVNERHLAWVIQRDPNGLVVVPVSAVPQGERADLAEQLRSWAPKYRVREGLEGASA</sequence>
<accession>A0A931B7Q0</accession>
<name>A0A931B7Q0_9ACTN</name>
<keyword evidence="2" id="KW-1185">Reference proteome</keyword>
<gene>
    <name evidence="1" type="ORF">I2501_32485</name>
</gene>
<proteinExistence type="predicted"/>